<evidence type="ECO:0000256" key="1">
    <source>
        <dbReference type="SAM" id="Coils"/>
    </source>
</evidence>
<dbReference type="Proteomes" id="UP000297951">
    <property type="component" value="Unassembled WGS sequence"/>
</dbReference>
<name>A0A4Y9F4J6_9MICC</name>
<gene>
    <name evidence="2" type="ORF">E4U03_04625</name>
</gene>
<organism evidence="2 3">
    <name type="scientific">Rothia nasimurium</name>
    <dbReference type="NCBI Taxonomy" id="85336"/>
    <lineage>
        <taxon>Bacteria</taxon>
        <taxon>Bacillati</taxon>
        <taxon>Actinomycetota</taxon>
        <taxon>Actinomycetes</taxon>
        <taxon>Micrococcales</taxon>
        <taxon>Micrococcaceae</taxon>
        <taxon>Rothia</taxon>
    </lineage>
</organism>
<evidence type="ECO:0000313" key="2">
    <source>
        <dbReference type="EMBL" id="TFU22904.1"/>
    </source>
</evidence>
<comment type="caution">
    <text evidence="2">The sequence shown here is derived from an EMBL/GenBank/DDBJ whole genome shotgun (WGS) entry which is preliminary data.</text>
</comment>
<dbReference type="RefSeq" id="WP_135011942.1">
    <property type="nucleotide sequence ID" value="NZ_JADGLK010000012.1"/>
</dbReference>
<dbReference type="PANTHER" id="PTHR34491:SF156">
    <property type="entry name" value="KINESIN MOTOR DOMAIN-CONTAINING PROTEIN"/>
    <property type="match status" value="1"/>
</dbReference>
<dbReference type="OrthoDB" id="2183194at2"/>
<accession>A0A4Y9F4J6</accession>
<proteinExistence type="predicted"/>
<sequence length="1965" mass="208193">MANLNLVGAVAVKVRPDADGFRSETRRKVMQELRGVEGQVPVTPEVARGSQGKVRAQVQGIARSAETTVDMRLRLSDAQVRRDLSRVAREIDRFQNTVVKLGADTEQADAAINAHRDRVDELTRKYNNLGRVKLSDLTRAQNALERSQKSLAEQSQKLLEAQEKLSAATAAYSENNSKKNERALKRATAAVQEQAKAVEELKAAHEQHHAQVRKSARAQENLQRNMGALVEQEQHSLASAERVYARKTKILEEQFELAQAMHTINVGSAEQVRGLLVSQRREQESISQTLDRILRQAKELDNAQYAGLRQWAAEDFARDKVARLRVEADTALAESQLIALERTRTVRIFARLDHSLTRVQSLLQSGGALDKDIDHISSKYRDMFVLGARSMGALGFIGRFTDAMSLSAQNMDKLATGSGKLLTVLTAGVGALTAGAGGLAAMTRDVVALGKGVLILPAALGAVGTAAAVSTRGVKEFTGALTGDTEALREINALAADTAEALAEMFKAADRSGKQRFFTQVQGELARMSETTAPIADYWEDAYEAQGRFFSGALAGLNAWHDSGDMSLSLENARLGLENATGAAQPFTQSLLDIAAVGSTHLPYLGGQLTILANKWANFIRVSKENGNLDAWLRRAGEEATYLGGALKHTWGIFSAVGQAAETAGYGGLEAFALGAERIDTTMHSDLWQGGMADIFRGAKDGAKSSADGFGILMDSIIRTSGYWEDYGRTTGDTVGIILGHMGKLLTGSSALEGTGQFMHDINQAARESGPLFVNMGNAYGQAASTAGQLALAGQKIADAFFRAWGDMGTLTDGMNAAIPVLADFAVEALDIAHVFTGILAEGLGQGLKWFAELPGPVQGTALAIGATAFALGKLRSAGGGSVIAGLGAQFPLLGSAAGLASGKVRAFGDGWKHMSGLVRNGASFETATGHLHLMNREFGPIGRNAGQAALGLAQIRGAMNGTNYDGAAGAAGRFSTALTGVKNVGVSGLRGALGGLTNFLGGPWGVAFAVAGAAVGIWAAEVAEAKQHTQALQGSLDEAGNVTMQTAEQLTRGFENYGTAVGNWFDKANEWTMNLLPGTEQIWTFEGAVKATGKTMADLGADVAASGGNWSDYRGALEEANRIIDENGALTEEQAISLFGSAEAAKITDAMFRDLRSEWDRHNDALKEAKRKHEEYARSMGTTTREAAALKKQQEVLNNEYSSTVQKAAAAKEVLDLINGSTRSFLGSLNTHEQALGSLGSAFSAVAEAGKGGVGAFQEYENALGKTSWRLDTTVSELAQLDSALSQSYDTALSHAQAVYDNAKAHDKNTTEAAAAANEVMALWRSSASEQLQQMGADAQQAESYLRDIAGEPWTVEVTFMGRAEDYMKAQAAVEKQGRVFDGKAFTAFLKANPDVASSAIEGMVKAGYNWSSSVFEASLLADGTDAQAVLNEVIERGRDFTDEERVAVLGGDNSAFLDAVVAAKVQGAEFDNAAWRAKVGLDAEEWYKISDKVLRDGEVLGSKTWVARMDLENPGFAEKFYAAEANLQGLTGQDWVAHVSSNVDEVRESQSKLLESLTAMNGTVSEVTVVSNAATEAAVLAAYDMLRQGMNGEEIRQALRLDSEEWNTIVNALPGNWEDKKTQVEQNPVIFNANSDPVAEKMAQVGSSLAQFSVEARGTATLDGDNTPFQEKKAAAEAEGQKHNAATYTATLAGNEAPFIGAKGSADGIGGLFNSSTFTAVLAGNSGPFSLAKGAMDILGGVFNSSTFTATLSGNNGPAARAVGQAQQGGEGWNRSTYTATLNARDNASGTISSLVNAARGFSGTFTATFRAVASKLGFADGGMVNGAGVQTFASGGFSENHQAMIARPSYPFRVWAEPETGGEAYIPLAASKRERSTRILSEVAHRFGYTINQYRDGGVTPAGGGVTGIDSEALGRAVALAIEPALSSIEAMNVPVQLVLNLDGRAVHSELQMLNLKYGAKF</sequence>
<keyword evidence="1" id="KW-0175">Coiled coil</keyword>
<protein>
    <submittedName>
        <fullName evidence="2">Uncharacterized protein</fullName>
    </submittedName>
</protein>
<feature type="coiled-coil region" evidence="1">
    <location>
        <begin position="105"/>
        <end position="211"/>
    </location>
</feature>
<dbReference type="PANTHER" id="PTHR34491">
    <property type="entry name" value="A-TYPE INCLUSION PROTEIN, PUTATIVE-RELATED"/>
    <property type="match status" value="1"/>
</dbReference>
<evidence type="ECO:0000313" key="3">
    <source>
        <dbReference type="Proteomes" id="UP000297951"/>
    </source>
</evidence>
<dbReference type="EMBL" id="SPQC01000012">
    <property type="protein sequence ID" value="TFU22904.1"/>
    <property type="molecule type" value="Genomic_DNA"/>
</dbReference>
<reference evidence="2 3" key="1">
    <citation type="submission" date="2019-03" db="EMBL/GenBank/DDBJ databases">
        <title>Diversity of the mouse oral microbiome.</title>
        <authorList>
            <person name="Joseph S."/>
            <person name="Aduse-Opoku J."/>
            <person name="Curtis M."/>
            <person name="Wade W."/>
            <person name="Hashim A."/>
        </authorList>
    </citation>
    <scope>NUCLEOTIDE SEQUENCE [LARGE SCALE GENOMIC DNA]</scope>
    <source>
        <strain evidence="3">irhom_31</strain>
    </source>
</reference>